<evidence type="ECO:0000256" key="5">
    <source>
        <dbReference type="ARBA" id="ARBA00038063"/>
    </source>
</evidence>
<name>A0A2M7CJ38_9BACT</name>
<dbReference type="PANTHER" id="PTHR17224:SF1">
    <property type="entry name" value="PEPTIDYL-TRNA HYDROLASE"/>
    <property type="match status" value="1"/>
</dbReference>
<accession>A0A2M7CJ38</accession>
<dbReference type="Proteomes" id="UP000229966">
    <property type="component" value="Unassembled WGS sequence"/>
</dbReference>
<comment type="similarity">
    <text evidence="5 8">Belongs to the PTH family.</text>
</comment>
<dbReference type="SUPFAM" id="SSF53178">
    <property type="entry name" value="Peptidyl-tRNA hydrolase-like"/>
    <property type="match status" value="1"/>
</dbReference>
<evidence type="ECO:0000313" key="10">
    <source>
        <dbReference type="Proteomes" id="UP000229966"/>
    </source>
</evidence>
<gene>
    <name evidence="9" type="ORF">COS38_00545</name>
</gene>
<dbReference type="CDD" id="cd00462">
    <property type="entry name" value="PTH"/>
    <property type="match status" value="1"/>
</dbReference>
<dbReference type="GO" id="GO:0004045">
    <property type="term" value="F:peptidyl-tRNA hydrolase activity"/>
    <property type="evidence" value="ECO:0007669"/>
    <property type="project" value="UniProtKB-EC"/>
</dbReference>
<keyword evidence="4" id="KW-0694">RNA-binding</keyword>
<evidence type="ECO:0000256" key="3">
    <source>
        <dbReference type="ARBA" id="ARBA00022801"/>
    </source>
</evidence>
<dbReference type="PROSITE" id="PS01195">
    <property type="entry name" value="PEPT_TRNA_HYDROL_1"/>
    <property type="match status" value="1"/>
</dbReference>
<dbReference type="NCBIfam" id="TIGR00447">
    <property type="entry name" value="pth"/>
    <property type="match status" value="1"/>
</dbReference>
<evidence type="ECO:0000256" key="8">
    <source>
        <dbReference type="RuleBase" id="RU004320"/>
    </source>
</evidence>
<organism evidence="9 10">
    <name type="scientific">Candidatus Berkelbacteria bacterium CG03_land_8_20_14_0_80_40_36</name>
    <dbReference type="NCBI Taxonomy" id="1974509"/>
    <lineage>
        <taxon>Bacteria</taxon>
        <taxon>Candidatus Berkelbacteria</taxon>
    </lineage>
</organism>
<reference evidence="10" key="1">
    <citation type="submission" date="2017-09" db="EMBL/GenBank/DDBJ databases">
        <title>Depth-based differentiation of microbial function through sediment-hosted aquifers and enrichment of novel symbionts in the deep terrestrial subsurface.</title>
        <authorList>
            <person name="Probst A.J."/>
            <person name="Ladd B."/>
            <person name="Jarett J.K."/>
            <person name="Geller-Mcgrath D.E."/>
            <person name="Sieber C.M.K."/>
            <person name="Emerson J.B."/>
            <person name="Anantharaman K."/>
            <person name="Thomas B.C."/>
            <person name="Malmstrom R."/>
            <person name="Stieglmeier M."/>
            <person name="Klingl A."/>
            <person name="Woyke T."/>
            <person name="Ryan C.M."/>
            <person name="Banfield J.F."/>
        </authorList>
    </citation>
    <scope>NUCLEOTIDE SEQUENCE [LARGE SCALE GENOMIC DNA]</scope>
</reference>
<dbReference type="AlphaFoldDB" id="A0A2M7CJ38"/>
<sequence length="165" mass="18370">MIKKFLIVGLGNPGKKYEKTRHNAGRWAIEILEKENLGDNILYFTPASFMNNSGQAVANMVKKNGIATDRILIIHDDVDIPIGEYKIQKGVSSAGHNGVKSVIDALGTADFWRLRIGIGRPPLGKTTEDFVLEWTNKVDYDKIISVLKSNEVAEKLIELINDANY</sequence>
<dbReference type="Gene3D" id="3.40.50.1470">
    <property type="entry name" value="Peptidyl-tRNA hydrolase"/>
    <property type="match status" value="1"/>
</dbReference>
<keyword evidence="3 7" id="KW-0378">Hydrolase</keyword>
<dbReference type="PROSITE" id="PS01196">
    <property type="entry name" value="PEPT_TRNA_HYDROL_2"/>
    <property type="match status" value="1"/>
</dbReference>
<dbReference type="InterPro" id="IPR018171">
    <property type="entry name" value="Pept_tRNA_hydro_CS"/>
</dbReference>
<keyword evidence="2" id="KW-0820">tRNA-binding</keyword>
<dbReference type="InterPro" id="IPR036416">
    <property type="entry name" value="Pept_tRNA_hydro_sf"/>
</dbReference>
<dbReference type="Pfam" id="PF01195">
    <property type="entry name" value="Pept_tRNA_hydro"/>
    <property type="match status" value="1"/>
</dbReference>
<comment type="catalytic activity">
    <reaction evidence="7">
        <text>an N-acyl-L-alpha-aminoacyl-tRNA + H2O = an N-acyl-L-amino acid + a tRNA + H(+)</text>
        <dbReference type="Rhea" id="RHEA:54448"/>
        <dbReference type="Rhea" id="RHEA-COMP:10123"/>
        <dbReference type="Rhea" id="RHEA-COMP:13883"/>
        <dbReference type="ChEBI" id="CHEBI:15377"/>
        <dbReference type="ChEBI" id="CHEBI:15378"/>
        <dbReference type="ChEBI" id="CHEBI:59874"/>
        <dbReference type="ChEBI" id="CHEBI:78442"/>
        <dbReference type="ChEBI" id="CHEBI:138191"/>
        <dbReference type="EC" id="3.1.1.29"/>
    </reaction>
</comment>
<dbReference type="EMBL" id="PEUM01000016">
    <property type="protein sequence ID" value="PIV25638.1"/>
    <property type="molecule type" value="Genomic_DNA"/>
</dbReference>
<protein>
    <recommendedName>
        <fullName evidence="6 7">Peptidyl-tRNA hydrolase</fullName>
        <ecNumber evidence="1 7">3.1.1.29</ecNumber>
    </recommendedName>
</protein>
<evidence type="ECO:0000256" key="1">
    <source>
        <dbReference type="ARBA" id="ARBA00013260"/>
    </source>
</evidence>
<evidence type="ECO:0000313" key="9">
    <source>
        <dbReference type="EMBL" id="PIV25638.1"/>
    </source>
</evidence>
<dbReference type="PANTHER" id="PTHR17224">
    <property type="entry name" value="PEPTIDYL-TRNA HYDROLASE"/>
    <property type="match status" value="1"/>
</dbReference>
<evidence type="ECO:0000256" key="4">
    <source>
        <dbReference type="ARBA" id="ARBA00022884"/>
    </source>
</evidence>
<dbReference type="EC" id="3.1.1.29" evidence="1 7"/>
<evidence type="ECO:0000256" key="7">
    <source>
        <dbReference type="RuleBase" id="RU000673"/>
    </source>
</evidence>
<evidence type="ECO:0000256" key="2">
    <source>
        <dbReference type="ARBA" id="ARBA00022555"/>
    </source>
</evidence>
<comment type="caution">
    <text evidence="9">The sequence shown here is derived from an EMBL/GenBank/DDBJ whole genome shotgun (WGS) entry which is preliminary data.</text>
</comment>
<proteinExistence type="inferred from homology"/>
<dbReference type="GO" id="GO:0000049">
    <property type="term" value="F:tRNA binding"/>
    <property type="evidence" value="ECO:0007669"/>
    <property type="project" value="UniProtKB-KW"/>
</dbReference>
<evidence type="ECO:0000256" key="6">
    <source>
        <dbReference type="ARBA" id="ARBA00050038"/>
    </source>
</evidence>
<dbReference type="InterPro" id="IPR001328">
    <property type="entry name" value="Pept_tRNA_hydro"/>
</dbReference>